<evidence type="ECO:0000313" key="3">
    <source>
        <dbReference type="EMBL" id="PLW38601.1"/>
    </source>
</evidence>
<dbReference type="OrthoDB" id="2555434at2759"/>
<sequence length="193" mass="21646">MYPTSNSPSTSRINPPSAYQPASPHHQAPDPLDNPSQSASKVASPSPLGCYRRRGHLYRGHRSRSLIVEDLDELTEWRARQRTFDGAYLRSALGCSFFALTITKMFRKDLSKIGLEFAVLALLILSISYIRRRRLNHDFSDAHVPVPPRSLPNIAAPRIWGREYRTPGDFVLLLGAAMAAIQISLIFLFVSLD</sequence>
<evidence type="ECO:0000313" key="4">
    <source>
        <dbReference type="Proteomes" id="UP000235388"/>
    </source>
</evidence>
<dbReference type="PANTHER" id="PTHR38646:SF1">
    <property type="entry name" value="DUF202 DOMAIN-CONTAINING PROTEIN"/>
    <property type="match status" value="1"/>
</dbReference>
<evidence type="ECO:0000256" key="1">
    <source>
        <dbReference type="SAM" id="MobiDB-lite"/>
    </source>
</evidence>
<comment type="caution">
    <text evidence="3">The sequence shown here is derived from an EMBL/GenBank/DDBJ whole genome shotgun (WGS) entry which is preliminary data.</text>
</comment>
<feature type="transmembrane region" description="Helical" evidence="2">
    <location>
        <begin position="87"/>
        <end position="107"/>
    </location>
</feature>
<dbReference type="Proteomes" id="UP000235388">
    <property type="component" value="Unassembled WGS sequence"/>
</dbReference>
<keyword evidence="2" id="KW-0812">Transmembrane</keyword>
<keyword evidence="2" id="KW-0472">Membrane</keyword>
<dbReference type="STRING" id="200324.A0A2N5ULG5"/>
<feature type="compositionally biased region" description="Polar residues" evidence="1">
    <location>
        <begin position="34"/>
        <end position="43"/>
    </location>
</feature>
<accession>A0A2N5ULG5</accession>
<organism evidence="3 4">
    <name type="scientific">Puccinia coronata f. sp. avenae</name>
    <dbReference type="NCBI Taxonomy" id="200324"/>
    <lineage>
        <taxon>Eukaryota</taxon>
        <taxon>Fungi</taxon>
        <taxon>Dikarya</taxon>
        <taxon>Basidiomycota</taxon>
        <taxon>Pucciniomycotina</taxon>
        <taxon>Pucciniomycetes</taxon>
        <taxon>Pucciniales</taxon>
        <taxon>Pucciniaceae</taxon>
        <taxon>Puccinia</taxon>
    </lineage>
</organism>
<evidence type="ECO:0008006" key="5">
    <source>
        <dbReference type="Google" id="ProtNLM"/>
    </source>
</evidence>
<protein>
    <recommendedName>
        <fullName evidence="5">DUF202 domain-containing protein</fullName>
    </recommendedName>
</protein>
<name>A0A2N5ULG5_9BASI</name>
<gene>
    <name evidence="3" type="ORF">PCANC_16534</name>
</gene>
<keyword evidence="2" id="KW-1133">Transmembrane helix</keyword>
<dbReference type="PANTHER" id="PTHR38646">
    <property type="entry name" value="YALI0F00814P"/>
    <property type="match status" value="1"/>
</dbReference>
<keyword evidence="4" id="KW-1185">Reference proteome</keyword>
<evidence type="ECO:0000256" key="2">
    <source>
        <dbReference type="SAM" id="Phobius"/>
    </source>
</evidence>
<feature type="transmembrane region" description="Helical" evidence="2">
    <location>
        <begin position="113"/>
        <end position="130"/>
    </location>
</feature>
<feature type="compositionally biased region" description="Polar residues" evidence="1">
    <location>
        <begin position="1"/>
        <end position="14"/>
    </location>
</feature>
<proteinExistence type="predicted"/>
<feature type="transmembrane region" description="Helical" evidence="2">
    <location>
        <begin position="170"/>
        <end position="192"/>
    </location>
</feature>
<feature type="region of interest" description="Disordered" evidence="1">
    <location>
        <begin position="1"/>
        <end position="47"/>
    </location>
</feature>
<dbReference type="AlphaFoldDB" id="A0A2N5ULG5"/>
<reference evidence="3 4" key="1">
    <citation type="submission" date="2017-11" db="EMBL/GenBank/DDBJ databases">
        <title>De novo assembly and phasing of dikaryotic genomes from two isolates of Puccinia coronata f. sp. avenae, the causal agent of oat crown rust.</title>
        <authorList>
            <person name="Miller M.E."/>
            <person name="Zhang Y."/>
            <person name="Omidvar V."/>
            <person name="Sperschneider J."/>
            <person name="Schwessinger B."/>
            <person name="Raley C."/>
            <person name="Palmer J.M."/>
            <person name="Garnica D."/>
            <person name="Upadhyaya N."/>
            <person name="Rathjen J."/>
            <person name="Taylor J.M."/>
            <person name="Park R.F."/>
            <person name="Dodds P.N."/>
            <person name="Hirsch C.D."/>
            <person name="Kianian S.F."/>
            <person name="Figueroa M."/>
        </authorList>
    </citation>
    <scope>NUCLEOTIDE SEQUENCE [LARGE SCALE GENOMIC DNA]</scope>
    <source>
        <strain evidence="3">12NC29</strain>
    </source>
</reference>
<dbReference type="EMBL" id="PGCJ01000205">
    <property type="protein sequence ID" value="PLW38601.1"/>
    <property type="molecule type" value="Genomic_DNA"/>
</dbReference>